<evidence type="ECO:0000313" key="3">
    <source>
        <dbReference type="Proteomes" id="UP000487268"/>
    </source>
</evidence>
<dbReference type="GO" id="GO:0016407">
    <property type="term" value="F:acetyltransferase activity"/>
    <property type="evidence" value="ECO:0007669"/>
    <property type="project" value="InterPro"/>
</dbReference>
<dbReference type="OrthoDB" id="7181050at2"/>
<gene>
    <name evidence="2" type="primary">rifF</name>
    <name evidence="2" type="ORF">ACRB68_43700</name>
</gene>
<dbReference type="AlphaFoldDB" id="A0A7K0BZK2"/>
<dbReference type="GO" id="GO:0016829">
    <property type="term" value="F:lyase activity"/>
    <property type="evidence" value="ECO:0007669"/>
    <property type="project" value="UniProtKB-KW"/>
</dbReference>
<reference evidence="2 3" key="1">
    <citation type="submission" date="2019-10" db="EMBL/GenBank/DDBJ databases">
        <title>Actinomadura rubteroloni sp. nov. and Actinomadura macrotermitis sp. nov., isolated from the gut of fungus growing-termite Macrotermes natalensis.</title>
        <authorList>
            <person name="Benndorf R."/>
            <person name="Martin K."/>
            <person name="Kuefner M."/>
            <person name="De Beer W."/>
            <person name="Kaster A.-K."/>
            <person name="Vollmers J."/>
            <person name="Poulsen M."/>
            <person name="Beemelmanns C."/>
        </authorList>
    </citation>
    <scope>NUCLEOTIDE SEQUENCE [LARGE SCALE GENOMIC DNA]</scope>
    <source>
        <strain evidence="2 3">RB68</strain>
    </source>
</reference>
<comment type="caution">
    <text evidence="2">The sequence shown here is derived from an EMBL/GenBank/DDBJ whole genome shotgun (WGS) entry which is preliminary data.</text>
</comment>
<evidence type="ECO:0000313" key="2">
    <source>
        <dbReference type="EMBL" id="MQY06282.1"/>
    </source>
</evidence>
<dbReference type="Gene3D" id="3.30.2140.10">
    <property type="entry name" value="Arylamine N-acetyltransferase"/>
    <property type="match status" value="1"/>
</dbReference>
<evidence type="ECO:0000256" key="1">
    <source>
        <dbReference type="ARBA" id="ARBA00006547"/>
    </source>
</evidence>
<dbReference type="EC" id="4.4.1.-" evidence="2"/>
<keyword evidence="2" id="KW-0456">Lyase</keyword>
<name>A0A7K0BZK2_9ACTN</name>
<sequence length="264" mass="28359">MFDPAAYLATLGLAAPERPDPAALRRLHLEHVRRLPYDNAHWIGSGRAGLVAADIDLDASFDRIVRDRRGGNCLELAGSFHRLLGALGFDAHLLGAALREPDGRFSTADAHMLVGVRFGADLWLADVGFAGPGFIEPLRVAPEEVEQYGVAYRVPVDATGRYVVERRPKGGAWQPLYRFADRPRRFADWYAGVGGAGCTPDGRLLEPTSVMRSRATGNGQRVLVGRLLTTVEDGAQSTRVLVAAADLAAAVHEITEGAGDDVPA</sequence>
<dbReference type="Proteomes" id="UP000487268">
    <property type="component" value="Unassembled WGS sequence"/>
</dbReference>
<dbReference type="SUPFAM" id="SSF54001">
    <property type="entry name" value="Cysteine proteinases"/>
    <property type="match status" value="1"/>
</dbReference>
<accession>A0A7K0BZK2</accession>
<protein>
    <submittedName>
        <fullName evidence="2">Proansamycin X synthase</fullName>
        <ecNumber evidence="2">4.4.1.-</ecNumber>
    </submittedName>
</protein>
<dbReference type="EMBL" id="WEGH01000003">
    <property type="protein sequence ID" value="MQY06282.1"/>
    <property type="molecule type" value="Genomic_DNA"/>
</dbReference>
<proteinExistence type="inferred from homology"/>
<dbReference type="InterPro" id="IPR038765">
    <property type="entry name" value="Papain-like_cys_pep_sf"/>
</dbReference>
<dbReference type="Pfam" id="PF00797">
    <property type="entry name" value="Acetyltransf_2"/>
    <property type="match status" value="1"/>
</dbReference>
<dbReference type="Gene3D" id="2.40.128.150">
    <property type="entry name" value="Cysteine proteinases"/>
    <property type="match status" value="1"/>
</dbReference>
<dbReference type="PANTHER" id="PTHR11786:SF0">
    <property type="entry name" value="ARYLAMINE N-ACETYLTRANSFERASE 4-RELATED"/>
    <property type="match status" value="1"/>
</dbReference>
<comment type="similarity">
    <text evidence="1">Belongs to the arylamine N-acetyltransferase family.</text>
</comment>
<dbReference type="PANTHER" id="PTHR11786">
    <property type="entry name" value="N-HYDROXYARYLAMINE O-ACETYLTRANSFERASE"/>
    <property type="match status" value="1"/>
</dbReference>
<keyword evidence="3" id="KW-1185">Reference proteome</keyword>
<organism evidence="2 3">
    <name type="scientific">Actinomadura macrotermitis</name>
    <dbReference type="NCBI Taxonomy" id="2585200"/>
    <lineage>
        <taxon>Bacteria</taxon>
        <taxon>Bacillati</taxon>
        <taxon>Actinomycetota</taxon>
        <taxon>Actinomycetes</taxon>
        <taxon>Streptosporangiales</taxon>
        <taxon>Thermomonosporaceae</taxon>
        <taxon>Actinomadura</taxon>
    </lineage>
</organism>
<dbReference type="InterPro" id="IPR001447">
    <property type="entry name" value="Arylamine_N-AcTrfase"/>
</dbReference>
<dbReference type="RefSeq" id="WP_153535454.1">
    <property type="nucleotide sequence ID" value="NZ_WEGH01000003.1"/>
</dbReference>